<evidence type="ECO:0000256" key="1">
    <source>
        <dbReference type="SAM" id="MobiDB-lite"/>
    </source>
</evidence>
<dbReference type="HOGENOM" id="CLU_1763126_0_0_1"/>
<feature type="compositionally biased region" description="Basic and acidic residues" evidence="1">
    <location>
        <begin position="60"/>
        <end position="73"/>
    </location>
</feature>
<feature type="region of interest" description="Disordered" evidence="1">
    <location>
        <begin position="30"/>
        <end position="88"/>
    </location>
</feature>
<reference evidence="4" key="1">
    <citation type="journal article" date="2012" name="Proc. Natl. Acad. Sci. U.S.A.">
        <title>Genome sequence of the button mushroom Agaricus bisporus reveals mechanisms governing adaptation to a humic-rich ecological niche.</title>
        <authorList>
            <person name="Morin E."/>
            <person name="Kohler A."/>
            <person name="Baker A.R."/>
            <person name="Foulongne-Oriol M."/>
            <person name="Lombard V."/>
            <person name="Nagy L.G."/>
            <person name="Ohm R.A."/>
            <person name="Patyshakuliyeva A."/>
            <person name="Brun A."/>
            <person name="Aerts A.L."/>
            <person name="Bailey A.M."/>
            <person name="Billette C."/>
            <person name="Coutinho P.M."/>
            <person name="Deakin G."/>
            <person name="Doddapaneni H."/>
            <person name="Floudas D."/>
            <person name="Grimwood J."/>
            <person name="Hilden K."/>
            <person name="Kuees U."/>
            <person name="LaButti K.M."/>
            <person name="Lapidus A."/>
            <person name="Lindquist E.A."/>
            <person name="Lucas S.M."/>
            <person name="Murat C."/>
            <person name="Riley R.W."/>
            <person name="Salamov A.A."/>
            <person name="Schmutz J."/>
            <person name="Subramanian V."/>
            <person name="Woesten H.A.B."/>
            <person name="Xu J."/>
            <person name="Eastwood D.C."/>
            <person name="Foster G.D."/>
            <person name="Sonnenberg A.S."/>
            <person name="Cullen D."/>
            <person name="de Vries R.P."/>
            <person name="Lundell T."/>
            <person name="Hibbett D.S."/>
            <person name="Henrissat B."/>
            <person name="Burton K.S."/>
            <person name="Kerrigan R.W."/>
            <person name="Challen M.P."/>
            <person name="Grigoriev I.V."/>
            <person name="Martin F."/>
        </authorList>
    </citation>
    <scope>NUCLEOTIDE SEQUENCE [LARGE SCALE GENOMIC DNA]</scope>
    <source>
        <strain evidence="4">JB137-S8 / ATCC MYA-4627 / FGSC 10392</strain>
    </source>
</reference>
<feature type="compositionally biased region" description="Low complexity" evidence="1">
    <location>
        <begin position="40"/>
        <end position="56"/>
    </location>
</feature>
<dbReference type="RefSeq" id="XP_007333542.1">
    <property type="nucleotide sequence ID" value="XM_007333480.1"/>
</dbReference>
<dbReference type="Proteomes" id="UP000008493">
    <property type="component" value="Unassembled WGS sequence"/>
</dbReference>
<evidence type="ECO:0000313" key="3">
    <source>
        <dbReference type="EMBL" id="EKM75805.1"/>
    </source>
</evidence>
<dbReference type="InterPro" id="IPR015940">
    <property type="entry name" value="UBA"/>
</dbReference>
<accession>K5XMI9</accession>
<name>K5XMI9_AGABU</name>
<dbReference type="SUPFAM" id="SSF46934">
    <property type="entry name" value="UBA-like"/>
    <property type="match status" value="1"/>
</dbReference>
<dbReference type="Gene3D" id="1.10.8.10">
    <property type="entry name" value="DNA helicase RuvA subunit, C-terminal domain"/>
    <property type="match status" value="1"/>
</dbReference>
<sequence length="148" mass="15519">MGFPIPQAKAALAANNNDVQAALNQLLALEGGRASNGRGTPNSPTTSTSTSSQQQPVLPRRRDREIFREREQQVDTSSPGSTNAAGVQAQAEQLLAQATVISRGMFSKASSFLKEKSAQVQKAVEEHRSSSAGSGSAGGVSGRPRWAQ</sequence>
<organism evidence="3 4">
    <name type="scientific">Agaricus bisporus var. burnettii (strain JB137-S8 / ATCC MYA-4627 / FGSC 10392)</name>
    <name type="common">White button mushroom</name>
    <dbReference type="NCBI Taxonomy" id="597362"/>
    <lineage>
        <taxon>Eukaryota</taxon>
        <taxon>Fungi</taxon>
        <taxon>Dikarya</taxon>
        <taxon>Basidiomycota</taxon>
        <taxon>Agaricomycotina</taxon>
        <taxon>Agaricomycetes</taxon>
        <taxon>Agaricomycetidae</taxon>
        <taxon>Agaricales</taxon>
        <taxon>Agaricineae</taxon>
        <taxon>Agaricaceae</taxon>
        <taxon>Agaricus</taxon>
    </lineage>
</organism>
<feature type="region of interest" description="Disordered" evidence="1">
    <location>
        <begin position="121"/>
        <end position="148"/>
    </location>
</feature>
<gene>
    <name evidence="3" type="ORF">AGABI1DRAFT_116138</name>
</gene>
<dbReference type="AlphaFoldDB" id="K5XMI9"/>
<dbReference type="EMBL" id="JH971408">
    <property type="protein sequence ID" value="EKM75805.1"/>
    <property type="molecule type" value="Genomic_DNA"/>
</dbReference>
<feature type="non-terminal residue" evidence="3">
    <location>
        <position position="148"/>
    </location>
</feature>
<dbReference type="InterPro" id="IPR009060">
    <property type="entry name" value="UBA-like_sf"/>
</dbReference>
<dbReference type="GeneID" id="18824985"/>
<dbReference type="PROSITE" id="PS50030">
    <property type="entry name" value="UBA"/>
    <property type="match status" value="1"/>
</dbReference>
<evidence type="ECO:0000313" key="4">
    <source>
        <dbReference type="Proteomes" id="UP000008493"/>
    </source>
</evidence>
<feature type="compositionally biased region" description="Polar residues" evidence="1">
    <location>
        <begin position="74"/>
        <end position="83"/>
    </location>
</feature>
<evidence type="ECO:0000259" key="2">
    <source>
        <dbReference type="PROSITE" id="PS50030"/>
    </source>
</evidence>
<proteinExistence type="predicted"/>
<keyword evidence="4" id="KW-1185">Reference proteome</keyword>
<dbReference type="InParanoid" id="K5XMI9"/>
<dbReference type="KEGG" id="abp:AGABI1DRAFT116138"/>
<feature type="domain" description="UBA" evidence="2">
    <location>
        <begin position="1"/>
        <end position="29"/>
    </location>
</feature>
<protein>
    <recommendedName>
        <fullName evidence="2">UBA domain-containing protein</fullName>
    </recommendedName>
</protein>